<dbReference type="InterPro" id="IPR001845">
    <property type="entry name" value="HTH_ArsR_DNA-bd_dom"/>
</dbReference>
<dbReference type="Gene3D" id="1.10.10.10">
    <property type="entry name" value="Winged helix-like DNA-binding domain superfamily/Winged helix DNA-binding domain"/>
    <property type="match status" value="1"/>
</dbReference>
<keyword evidence="1" id="KW-0805">Transcription regulation</keyword>
<evidence type="ECO:0000256" key="2">
    <source>
        <dbReference type="ARBA" id="ARBA00023125"/>
    </source>
</evidence>
<evidence type="ECO:0000259" key="4">
    <source>
        <dbReference type="PROSITE" id="PS50987"/>
    </source>
</evidence>
<dbReference type="PROSITE" id="PS50987">
    <property type="entry name" value="HTH_ARSR_2"/>
    <property type="match status" value="1"/>
</dbReference>
<evidence type="ECO:0000313" key="5">
    <source>
        <dbReference type="EMBL" id="MBB6488672.1"/>
    </source>
</evidence>
<dbReference type="GO" id="GO:0003700">
    <property type="term" value="F:DNA-binding transcription factor activity"/>
    <property type="evidence" value="ECO:0007669"/>
    <property type="project" value="InterPro"/>
</dbReference>
<dbReference type="PANTHER" id="PTHR33154:SF12">
    <property type="entry name" value="TRANSCRIPTIONAL REGULATORY PROTEIN"/>
    <property type="match status" value="1"/>
</dbReference>
<evidence type="ECO:0000256" key="3">
    <source>
        <dbReference type="ARBA" id="ARBA00023163"/>
    </source>
</evidence>
<dbReference type="SUPFAM" id="SSF46785">
    <property type="entry name" value="Winged helix' DNA-binding domain"/>
    <property type="match status" value="1"/>
</dbReference>
<evidence type="ECO:0000256" key="1">
    <source>
        <dbReference type="ARBA" id="ARBA00023015"/>
    </source>
</evidence>
<keyword evidence="2 5" id="KW-0238">DNA-binding</keyword>
<reference evidence="5 6" key="1">
    <citation type="submission" date="2020-08" db="EMBL/GenBank/DDBJ databases">
        <title>Genomic Encyclopedia of Type Strains, Phase IV (KMG-V): Genome sequencing to study the core and pangenomes of soil and plant-associated prokaryotes.</title>
        <authorList>
            <person name="Whitman W."/>
        </authorList>
    </citation>
    <scope>NUCLEOTIDE SEQUENCE [LARGE SCALE GENOMIC DNA]</scope>
    <source>
        <strain evidence="5 6">SEMIA 4060</strain>
    </source>
</reference>
<dbReference type="InterPro" id="IPR011991">
    <property type="entry name" value="ArsR-like_HTH"/>
</dbReference>
<dbReference type="InterPro" id="IPR036390">
    <property type="entry name" value="WH_DNA-bd_sf"/>
</dbReference>
<dbReference type="GO" id="GO:0003677">
    <property type="term" value="F:DNA binding"/>
    <property type="evidence" value="ECO:0007669"/>
    <property type="project" value="UniProtKB-KW"/>
</dbReference>
<dbReference type="AlphaFoldDB" id="A0A7X0IZ93"/>
<evidence type="ECO:0000313" key="6">
    <source>
        <dbReference type="Proteomes" id="UP000565576"/>
    </source>
</evidence>
<keyword evidence="3" id="KW-0804">Transcription</keyword>
<sequence length="103" mass="11471">MLPFHPSRDQIQLANVLAALGNPTRLRVLKKLADGGEHPCGSILEGVSKSTLTHHWRALRESGVVWQKPSGRELLLSLRREDLNARFPGLIDALLSSMRIEAR</sequence>
<dbReference type="Proteomes" id="UP000565576">
    <property type="component" value="Unassembled WGS sequence"/>
</dbReference>
<organism evidence="5 6">
    <name type="scientific">Rhizobium lusitanum</name>
    <dbReference type="NCBI Taxonomy" id="293958"/>
    <lineage>
        <taxon>Bacteria</taxon>
        <taxon>Pseudomonadati</taxon>
        <taxon>Pseudomonadota</taxon>
        <taxon>Alphaproteobacteria</taxon>
        <taxon>Hyphomicrobiales</taxon>
        <taxon>Rhizobiaceae</taxon>
        <taxon>Rhizobium/Agrobacterium group</taxon>
        <taxon>Rhizobium</taxon>
    </lineage>
</organism>
<comment type="caution">
    <text evidence="5">The sequence shown here is derived from an EMBL/GenBank/DDBJ whole genome shotgun (WGS) entry which is preliminary data.</text>
</comment>
<dbReference type="SMART" id="SM00418">
    <property type="entry name" value="HTH_ARSR"/>
    <property type="match status" value="1"/>
</dbReference>
<gene>
    <name evidence="5" type="ORF">GGD46_005992</name>
</gene>
<accession>A0A7X0IZ93</accession>
<dbReference type="InterPro" id="IPR051081">
    <property type="entry name" value="HTH_MetalResp_TranReg"/>
</dbReference>
<proteinExistence type="predicted"/>
<dbReference type="RefSeq" id="WP_184710291.1">
    <property type="nucleotide sequence ID" value="NZ_JACHBG010000025.1"/>
</dbReference>
<dbReference type="PRINTS" id="PR00778">
    <property type="entry name" value="HTHARSR"/>
</dbReference>
<name>A0A7X0IZ93_9HYPH</name>
<dbReference type="CDD" id="cd00090">
    <property type="entry name" value="HTH_ARSR"/>
    <property type="match status" value="1"/>
</dbReference>
<feature type="domain" description="HTH arsR-type" evidence="4">
    <location>
        <begin position="5"/>
        <end position="98"/>
    </location>
</feature>
<dbReference type="PANTHER" id="PTHR33154">
    <property type="entry name" value="TRANSCRIPTIONAL REGULATOR, ARSR FAMILY"/>
    <property type="match status" value="1"/>
</dbReference>
<dbReference type="EMBL" id="JACHBG010000025">
    <property type="protein sequence ID" value="MBB6488672.1"/>
    <property type="molecule type" value="Genomic_DNA"/>
</dbReference>
<dbReference type="InterPro" id="IPR036388">
    <property type="entry name" value="WH-like_DNA-bd_sf"/>
</dbReference>
<dbReference type="Pfam" id="PF12840">
    <property type="entry name" value="HTH_20"/>
    <property type="match status" value="1"/>
</dbReference>
<protein>
    <submittedName>
        <fullName evidence="5">DNA-binding transcriptional ArsR family regulator</fullName>
    </submittedName>
</protein>